<evidence type="ECO:0000313" key="1">
    <source>
        <dbReference type="EMBL" id="JAD70282.1"/>
    </source>
</evidence>
<protein>
    <submittedName>
        <fullName evidence="1">Uncharacterized protein</fullName>
    </submittedName>
</protein>
<proteinExistence type="predicted"/>
<name>A0A0A9THK9_ARUDO</name>
<dbReference type="AlphaFoldDB" id="A0A0A9THK9"/>
<reference evidence="1" key="2">
    <citation type="journal article" date="2015" name="Data Brief">
        <title>Shoot transcriptome of the giant reed, Arundo donax.</title>
        <authorList>
            <person name="Barrero R.A."/>
            <person name="Guerrero F.D."/>
            <person name="Moolhuijzen P."/>
            <person name="Goolsby J.A."/>
            <person name="Tidwell J."/>
            <person name="Bellgard S.E."/>
            <person name="Bellgard M.I."/>
        </authorList>
    </citation>
    <scope>NUCLEOTIDE SEQUENCE</scope>
    <source>
        <tissue evidence="1">Shoot tissue taken approximately 20 cm above the soil surface</tissue>
    </source>
</reference>
<sequence length="34" mass="3604">MQSGATCYDYNSTSIRGGLGTIWEAAVANLKVIL</sequence>
<dbReference type="EMBL" id="GBRH01227613">
    <property type="protein sequence ID" value="JAD70282.1"/>
    <property type="molecule type" value="Transcribed_RNA"/>
</dbReference>
<organism evidence="1">
    <name type="scientific">Arundo donax</name>
    <name type="common">Giant reed</name>
    <name type="synonym">Donax arundinaceus</name>
    <dbReference type="NCBI Taxonomy" id="35708"/>
    <lineage>
        <taxon>Eukaryota</taxon>
        <taxon>Viridiplantae</taxon>
        <taxon>Streptophyta</taxon>
        <taxon>Embryophyta</taxon>
        <taxon>Tracheophyta</taxon>
        <taxon>Spermatophyta</taxon>
        <taxon>Magnoliopsida</taxon>
        <taxon>Liliopsida</taxon>
        <taxon>Poales</taxon>
        <taxon>Poaceae</taxon>
        <taxon>PACMAD clade</taxon>
        <taxon>Arundinoideae</taxon>
        <taxon>Arundineae</taxon>
        <taxon>Arundo</taxon>
    </lineage>
</organism>
<accession>A0A0A9THK9</accession>
<reference evidence="1" key="1">
    <citation type="submission" date="2014-09" db="EMBL/GenBank/DDBJ databases">
        <authorList>
            <person name="Magalhaes I.L.F."/>
            <person name="Oliveira U."/>
            <person name="Santos F.R."/>
            <person name="Vidigal T.H.D.A."/>
            <person name="Brescovit A.D."/>
            <person name="Santos A.J."/>
        </authorList>
    </citation>
    <scope>NUCLEOTIDE SEQUENCE</scope>
    <source>
        <tissue evidence="1">Shoot tissue taken approximately 20 cm above the soil surface</tissue>
    </source>
</reference>